<accession>A0AAD4DRL1</accession>
<comment type="caution">
    <text evidence="4">The sequence shown here is derived from an EMBL/GenBank/DDBJ whole genome shotgun (WGS) entry which is preliminary data.</text>
</comment>
<reference evidence="4" key="1">
    <citation type="journal article" date="2020" name="New Phytol.">
        <title>Comparative genomics reveals dynamic genome evolution in host specialist ectomycorrhizal fungi.</title>
        <authorList>
            <person name="Lofgren L.A."/>
            <person name="Nguyen N.H."/>
            <person name="Vilgalys R."/>
            <person name="Ruytinx J."/>
            <person name="Liao H.L."/>
            <person name="Branco S."/>
            <person name="Kuo A."/>
            <person name="LaButti K."/>
            <person name="Lipzen A."/>
            <person name="Andreopoulos W."/>
            <person name="Pangilinan J."/>
            <person name="Riley R."/>
            <person name="Hundley H."/>
            <person name="Na H."/>
            <person name="Barry K."/>
            <person name="Grigoriev I.V."/>
            <person name="Stajich J.E."/>
            <person name="Kennedy P.G."/>
        </authorList>
    </citation>
    <scope>NUCLEOTIDE SEQUENCE</scope>
    <source>
        <strain evidence="4">FC203</strain>
    </source>
</reference>
<dbReference type="Proteomes" id="UP001195769">
    <property type="component" value="Unassembled WGS sequence"/>
</dbReference>
<dbReference type="Gene3D" id="3.40.50.11260">
    <property type="match status" value="1"/>
</dbReference>
<dbReference type="EMBL" id="JABBWK010000126">
    <property type="protein sequence ID" value="KAG1891667.1"/>
    <property type="molecule type" value="Genomic_DNA"/>
</dbReference>
<proteinExistence type="inferred from homology"/>
<keyword evidence="2" id="KW-0143">Chaperone</keyword>
<name>A0AAD4DRL1_9AGAM</name>
<gene>
    <name evidence="4" type="ORF">F5891DRAFT_1211131</name>
</gene>
<comment type="similarity">
    <text evidence="1">Belongs to the heat shock protein 90 family.</text>
</comment>
<dbReference type="PANTHER" id="PTHR11528">
    <property type="entry name" value="HEAT SHOCK PROTEIN 90 FAMILY MEMBER"/>
    <property type="match status" value="1"/>
</dbReference>
<dbReference type="InterPro" id="IPR037196">
    <property type="entry name" value="HSP90_C"/>
</dbReference>
<dbReference type="Pfam" id="PF00183">
    <property type="entry name" value="HSP90"/>
    <property type="match status" value="2"/>
</dbReference>
<evidence type="ECO:0000313" key="5">
    <source>
        <dbReference type="Proteomes" id="UP001195769"/>
    </source>
</evidence>
<dbReference type="RefSeq" id="XP_041218143.1">
    <property type="nucleotide sequence ID" value="XM_041369191.1"/>
</dbReference>
<dbReference type="GeneID" id="64663489"/>
<dbReference type="Gene3D" id="1.20.120.790">
    <property type="entry name" value="Heat shock protein 90, C-terminal domain"/>
    <property type="match status" value="1"/>
</dbReference>
<evidence type="ECO:0000256" key="1">
    <source>
        <dbReference type="ARBA" id="ARBA00008239"/>
    </source>
</evidence>
<dbReference type="GO" id="GO:0051082">
    <property type="term" value="F:unfolded protein binding"/>
    <property type="evidence" value="ECO:0007669"/>
    <property type="project" value="InterPro"/>
</dbReference>
<dbReference type="GO" id="GO:0016887">
    <property type="term" value="F:ATP hydrolysis activity"/>
    <property type="evidence" value="ECO:0007669"/>
    <property type="project" value="InterPro"/>
</dbReference>
<organism evidence="4 5">
    <name type="scientific">Suillus fuscotomentosus</name>
    <dbReference type="NCBI Taxonomy" id="1912939"/>
    <lineage>
        <taxon>Eukaryota</taxon>
        <taxon>Fungi</taxon>
        <taxon>Dikarya</taxon>
        <taxon>Basidiomycota</taxon>
        <taxon>Agaricomycotina</taxon>
        <taxon>Agaricomycetes</taxon>
        <taxon>Agaricomycetidae</taxon>
        <taxon>Boletales</taxon>
        <taxon>Suillineae</taxon>
        <taxon>Suillaceae</taxon>
        <taxon>Suillus</taxon>
    </lineage>
</organism>
<dbReference type="SUPFAM" id="SSF110942">
    <property type="entry name" value="HSP90 C-terminal domain"/>
    <property type="match status" value="1"/>
</dbReference>
<sequence>MKVTRLGFPVRRSLRGKLLPPTMLVRRRLRRCLSKKNQKTTSQGTFKDFQKPLAWHHFPGDPESGVSFRALIYIPSRLSEEFFNKPLDNSAKDVRLLLFPQADQANYFTTSHPALKLAASEDSKNRQKLAALVRFNTNQREVVSFDSYLENRKQGQKQIFYLADMGKSIEHLSQSVFVEKLHARGYEHPELEDVARLDRTLEMVNPHQREGLRYSHPHTDTPEEKDTIAELTDKYAPLLEWLKIEAGDNVKNDSMGFTANIQKLMNAFQLMTWQCWFKLGKNLQMANSEAQLKEVASILIDGALVRSGFEVADSNLFLTRVDRVLRRSLGVSETAPTDDTVKPAPPVDPELPSDIPVDDEKMFFNLPDEIKNNQIELEMEDIDEDGNVVHDEL</sequence>
<evidence type="ECO:0000256" key="2">
    <source>
        <dbReference type="ARBA" id="ARBA00023186"/>
    </source>
</evidence>
<dbReference type="GO" id="GO:0005524">
    <property type="term" value="F:ATP binding"/>
    <property type="evidence" value="ECO:0007669"/>
    <property type="project" value="InterPro"/>
</dbReference>
<dbReference type="SUPFAM" id="SSF54211">
    <property type="entry name" value="Ribosomal protein S5 domain 2-like"/>
    <property type="match status" value="1"/>
</dbReference>
<evidence type="ECO:0000313" key="4">
    <source>
        <dbReference type="EMBL" id="KAG1891667.1"/>
    </source>
</evidence>
<dbReference type="InterPro" id="IPR020568">
    <property type="entry name" value="Ribosomal_Su5_D2-typ_SF"/>
</dbReference>
<feature type="region of interest" description="Disordered" evidence="3">
    <location>
        <begin position="334"/>
        <end position="354"/>
    </location>
</feature>
<dbReference type="Gene3D" id="3.30.230.80">
    <property type="match status" value="1"/>
</dbReference>
<dbReference type="GO" id="GO:0140662">
    <property type="term" value="F:ATP-dependent protein folding chaperone"/>
    <property type="evidence" value="ECO:0007669"/>
    <property type="project" value="InterPro"/>
</dbReference>
<keyword evidence="5" id="KW-1185">Reference proteome</keyword>
<dbReference type="InterPro" id="IPR001404">
    <property type="entry name" value="Hsp90_fam"/>
</dbReference>
<evidence type="ECO:0000256" key="3">
    <source>
        <dbReference type="SAM" id="MobiDB-lite"/>
    </source>
</evidence>
<dbReference type="AlphaFoldDB" id="A0AAD4DRL1"/>
<protein>
    <submittedName>
        <fullName evidence="4">Uncharacterized protein</fullName>
    </submittedName>
</protein>